<name>K0SAY8_THAOC</name>
<feature type="non-terminal residue" evidence="3">
    <location>
        <position position="1"/>
    </location>
</feature>
<feature type="transmembrane region" description="Helical" evidence="2">
    <location>
        <begin position="297"/>
        <end position="316"/>
    </location>
</feature>
<keyword evidence="2" id="KW-0472">Membrane</keyword>
<gene>
    <name evidence="3" type="ORF">THAOC_16107</name>
</gene>
<sequence>RSKSRGSQSEVRHTETQPDGAAHPPQASDASPWPVRRPSADPVLVQPMSFTSSDVAVFLSARRDEASANDTPGSQIAQLVTPKIAVTCLRLMTILVLKKWGRQILKYRPSIGSQSPVPRSRRPHEEEEMWQALGPKPREADDADESFVERDHESSALSLTVGAPLALEQQGDGMTALISEDEGESDELNRVFNHTSHVGQLPPTLDQDALNYNDIAGPGEAVRAAANAKMGRLMWRSIKSSSSSKNNNNSLSELEGSSRGIPQSCQLGKRYPSVTSTLTGVSLDEDVATIDRLIKKVSILVMTSWILLLLISYLIVPSDCIIRYTGGERSAAMVFLSIHGTVAIIRHGPIFWSREHTTATTNKTRVSGVLLGGMVTQAIASLTLVIFIFFPVPVLIDPILGSRVHFVRWCEWIPLSGFMTLQTECMDAPVFDGERLVQEWNRKIYVSWMQTLSTLCGLFFPFCHNVWVWSFVMVISCVTYSAIIFRYYEKKRGYNPIKRGGSADEIELYDRARMSLRLHGVCAFTWTLITINYFITSMGHMFVDERWALLHDPAVTMYGECLMDLVAKVLYMSLIVDAHDAAFDEGKRANRRLAELKHTMSVVWENSSDTIAISVRKMTSGDITSMVSPSFFRNALVANRRIQIQDISAVVLEHDHDALKGRRSSLTDVPNTSEMPSVGVRVVPKDDFLKVDLEEDLAQTSQSHMIPLTASLTDILARAWQNDLEEFVFEHDAILNEGETPTKYEVKVTRLEENAVVVVVRNVSERYRRFEAEKRFVYETTARQKDAEANRFQRHEVKNGLLAAIEICNNVRETVEDTNGKPAIASEINANVQELDRTLNDVLDIVVAETMARDVVQEMYVPHMVKMDANQILSQTRGFASDGQMNLVCNPSPFPILSFDQGIFKCIHGNAIRNALKYGKRCGTITTEANYDFDKEELEIRVINEPGSGHDRLVELGDRASELVFSHGTRLHANVDGTSGRRTHSAGDGAWIMKKSASVLDGTVNIVFEDNQTVFCFRAPAKLHNCSRVKTFRLPSNVWGVAIDDSKIQRKLLKRMLDHVGIKEEKQVILGANEEEISGFVDFFVDFVRERPEDRIFLLADENLEFGDLSSADHGIISGSECIKQIRSILTQNEEKRILAVARSANDSPHDIAIYRSRAHDYLPKVPLRASSVRETIAPIWEARFPIESDNESLEPPSRVASAEDLRELSLVSPIELLQELESIDQICMDRGNVEWPVLWEKLHRLMGDLKVLDTPNALSSSATVRMIEFLRGDSIPNDFMNKWIEISPFPAREHRELISEIRLQINFIIFCVHEYSYKSYSYRKDGTYIALGKVPSQKLDLISLSVALFIGLQVLWLILPSSQSCPCFVKS</sequence>
<feature type="transmembrane region" description="Helical" evidence="2">
    <location>
        <begin position="468"/>
        <end position="488"/>
    </location>
</feature>
<feature type="transmembrane region" description="Helical" evidence="2">
    <location>
        <begin position="374"/>
        <end position="396"/>
    </location>
</feature>
<keyword evidence="2" id="KW-0812">Transmembrane</keyword>
<accession>K0SAY8</accession>
<dbReference type="eggNOG" id="ENOG502S2IJ">
    <property type="taxonomic scope" value="Eukaryota"/>
</dbReference>
<protein>
    <recommendedName>
        <fullName evidence="5">Histidine kinase domain-containing protein</fullName>
    </recommendedName>
</protein>
<evidence type="ECO:0000313" key="3">
    <source>
        <dbReference type="EMBL" id="EJK63248.1"/>
    </source>
</evidence>
<proteinExistence type="predicted"/>
<dbReference type="SUPFAM" id="SSF55874">
    <property type="entry name" value="ATPase domain of HSP90 chaperone/DNA topoisomerase II/histidine kinase"/>
    <property type="match status" value="1"/>
</dbReference>
<evidence type="ECO:0000256" key="1">
    <source>
        <dbReference type="SAM" id="MobiDB-lite"/>
    </source>
</evidence>
<keyword evidence="2" id="KW-1133">Transmembrane helix</keyword>
<evidence type="ECO:0000313" key="4">
    <source>
        <dbReference type="Proteomes" id="UP000266841"/>
    </source>
</evidence>
<dbReference type="Proteomes" id="UP000266841">
    <property type="component" value="Unassembled WGS sequence"/>
</dbReference>
<evidence type="ECO:0000256" key="2">
    <source>
        <dbReference type="SAM" id="Phobius"/>
    </source>
</evidence>
<dbReference type="Gene3D" id="3.40.50.2300">
    <property type="match status" value="1"/>
</dbReference>
<dbReference type="OrthoDB" id="45772at2759"/>
<evidence type="ECO:0008006" key="5">
    <source>
        <dbReference type="Google" id="ProtNLM"/>
    </source>
</evidence>
<feature type="region of interest" description="Disordered" evidence="1">
    <location>
        <begin position="239"/>
        <end position="259"/>
    </location>
</feature>
<keyword evidence="4" id="KW-1185">Reference proteome</keyword>
<dbReference type="InterPro" id="IPR036890">
    <property type="entry name" value="HATPase_C_sf"/>
</dbReference>
<feature type="transmembrane region" description="Helical" evidence="2">
    <location>
        <begin position="516"/>
        <end position="535"/>
    </location>
</feature>
<dbReference type="OMA" id="MSVVWEN"/>
<dbReference type="EMBL" id="AGNL01018362">
    <property type="protein sequence ID" value="EJK63248.1"/>
    <property type="molecule type" value="Genomic_DNA"/>
</dbReference>
<reference evidence="3 4" key="1">
    <citation type="journal article" date="2012" name="Genome Biol.">
        <title>Genome and low-iron response of an oceanic diatom adapted to chronic iron limitation.</title>
        <authorList>
            <person name="Lommer M."/>
            <person name="Specht M."/>
            <person name="Roy A.S."/>
            <person name="Kraemer L."/>
            <person name="Andreson R."/>
            <person name="Gutowska M.A."/>
            <person name="Wolf J."/>
            <person name="Bergner S.V."/>
            <person name="Schilhabel M.B."/>
            <person name="Klostermeier U.C."/>
            <person name="Beiko R.G."/>
            <person name="Rosenstiel P."/>
            <person name="Hippler M."/>
            <person name="Laroche J."/>
        </authorList>
    </citation>
    <scope>NUCLEOTIDE SEQUENCE [LARGE SCALE GENOMIC DNA]</scope>
    <source>
        <strain evidence="3 4">CCMP1005</strain>
    </source>
</reference>
<feature type="region of interest" description="Disordered" evidence="1">
    <location>
        <begin position="1"/>
        <end position="40"/>
    </location>
</feature>
<comment type="caution">
    <text evidence="3">The sequence shown here is derived from an EMBL/GenBank/DDBJ whole genome shotgun (WGS) entry which is preliminary data.</text>
</comment>
<feature type="region of interest" description="Disordered" evidence="1">
    <location>
        <begin position="110"/>
        <end position="155"/>
    </location>
</feature>
<dbReference type="Gene3D" id="3.30.565.10">
    <property type="entry name" value="Histidine kinase-like ATPase, C-terminal domain"/>
    <property type="match status" value="1"/>
</dbReference>
<organism evidence="3 4">
    <name type="scientific">Thalassiosira oceanica</name>
    <name type="common">Marine diatom</name>
    <dbReference type="NCBI Taxonomy" id="159749"/>
    <lineage>
        <taxon>Eukaryota</taxon>
        <taxon>Sar</taxon>
        <taxon>Stramenopiles</taxon>
        <taxon>Ochrophyta</taxon>
        <taxon>Bacillariophyta</taxon>
        <taxon>Coscinodiscophyceae</taxon>
        <taxon>Thalassiosirophycidae</taxon>
        <taxon>Thalassiosirales</taxon>
        <taxon>Thalassiosiraceae</taxon>
        <taxon>Thalassiosira</taxon>
    </lineage>
</organism>